<feature type="transmembrane region" description="Helical" evidence="1">
    <location>
        <begin position="204"/>
        <end position="223"/>
    </location>
</feature>
<feature type="transmembrane region" description="Helical" evidence="1">
    <location>
        <begin position="476"/>
        <end position="499"/>
    </location>
</feature>
<evidence type="ECO:0000313" key="3">
    <source>
        <dbReference type="Proteomes" id="UP000579250"/>
    </source>
</evidence>
<feature type="transmembrane region" description="Helical" evidence="1">
    <location>
        <begin position="519"/>
        <end position="539"/>
    </location>
</feature>
<feature type="transmembrane region" description="Helical" evidence="1">
    <location>
        <begin position="173"/>
        <end position="192"/>
    </location>
</feature>
<name>A0A846ZB61_9ACTN</name>
<accession>A0A846ZB61</accession>
<feature type="transmembrane region" description="Helical" evidence="1">
    <location>
        <begin position="408"/>
        <end position="429"/>
    </location>
</feature>
<gene>
    <name evidence="2" type="ORF">HGB48_30270</name>
</gene>
<dbReference type="Proteomes" id="UP000579250">
    <property type="component" value="Unassembled WGS sequence"/>
</dbReference>
<feature type="transmembrane region" description="Helical" evidence="1">
    <location>
        <begin position="144"/>
        <end position="167"/>
    </location>
</feature>
<sequence length="546" mass="55515">MTATTLRPPARAARRHGGLSGAGPLLKLWLRRDRIMMPAWIYGLTAYVSSSAYSFKNEYGTPEALASFARGINDNPSTRALYGPVLNGDTAGGLSVWRVGTTGAAFTAVMCVLLVVRHTRAEEETGRLELVGAAAVGRRAPLTAALLTAATAAAALAAAVTGVLVLFGLPAAGAAALGLSWFGTGLVFAGVAALTAQLAETSRLANGLAFGVLGAAYLVRGVADTGPAHRLSWLSPIGWAQHVRPYAGEQWAVLLLPLAASALLVAAAYALTGRRDLGAGILAPSDGPATAAPSLRGPLALSWRLQRGTLLGWSAAFLLYGLALGGVAAGAGDLAGGNAGIADDIRELGGQQNLTDALLATAMGLMALFAAAYAVQSVQRLRAEESGGRLEPVLATAVGRIRWAVSGLAVTVAGTVVLLALAGAAIGLVHGARTHDLDGQLPRQLAAALAQLPSVWAVTAAAFLLFALLPRATSAGWAVLTICLLLGQVGPLLNAPQAVLDISPFTHTPKLPGADFTPLPLVALTAAAIVLAAAGLTAFRRRDITA</sequence>
<dbReference type="EMBL" id="JAAXPI010000067">
    <property type="protein sequence ID" value="NKZ07984.1"/>
    <property type="molecule type" value="Genomic_DNA"/>
</dbReference>
<evidence type="ECO:0000313" key="2">
    <source>
        <dbReference type="EMBL" id="NKZ07984.1"/>
    </source>
</evidence>
<feature type="transmembrane region" description="Helical" evidence="1">
    <location>
        <begin position="35"/>
        <end position="55"/>
    </location>
</feature>
<keyword evidence="1" id="KW-1133">Transmembrane helix</keyword>
<dbReference type="RefSeq" id="WP_067637182.1">
    <property type="nucleotide sequence ID" value="NZ_JAAXPI010000067.1"/>
</dbReference>
<feature type="transmembrane region" description="Helical" evidence="1">
    <location>
        <begin position="251"/>
        <end position="271"/>
    </location>
</feature>
<comment type="caution">
    <text evidence="2">The sequence shown here is derived from an EMBL/GenBank/DDBJ whole genome shotgun (WGS) entry which is preliminary data.</text>
</comment>
<dbReference type="AlphaFoldDB" id="A0A846ZB61"/>
<keyword evidence="1" id="KW-0472">Membrane</keyword>
<protein>
    <submittedName>
        <fullName evidence="2">ABC transporter permease</fullName>
    </submittedName>
</protein>
<feature type="transmembrane region" description="Helical" evidence="1">
    <location>
        <begin position="96"/>
        <end position="116"/>
    </location>
</feature>
<proteinExistence type="predicted"/>
<evidence type="ECO:0000256" key="1">
    <source>
        <dbReference type="SAM" id="Phobius"/>
    </source>
</evidence>
<reference evidence="2 3" key="1">
    <citation type="submission" date="2020-04" db="EMBL/GenBank/DDBJ databases">
        <title>MicrobeNet Type strains.</title>
        <authorList>
            <person name="Nicholson A.C."/>
        </authorList>
    </citation>
    <scope>NUCLEOTIDE SEQUENCE [LARGE SCALE GENOMIC DNA]</scope>
    <source>
        <strain evidence="2 3">ATCC BAA-277</strain>
    </source>
</reference>
<feature type="transmembrane region" description="Helical" evidence="1">
    <location>
        <begin position="449"/>
        <end position="469"/>
    </location>
</feature>
<feature type="transmembrane region" description="Helical" evidence="1">
    <location>
        <begin position="310"/>
        <end position="331"/>
    </location>
</feature>
<keyword evidence="3" id="KW-1185">Reference proteome</keyword>
<feature type="transmembrane region" description="Helical" evidence="1">
    <location>
        <begin position="357"/>
        <end position="375"/>
    </location>
</feature>
<organism evidence="2 3">
    <name type="scientific">Actinomadura latina</name>
    <dbReference type="NCBI Taxonomy" id="163603"/>
    <lineage>
        <taxon>Bacteria</taxon>
        <taxon>Bacillati</taxon>
        <taxon>Actinomycetota</taxon>
        <taxon>Actinomycetes</taxon>
        <taxon>Streptosporangiales</taxon>
        <taxon>Thermomonosporaceae</taxon>
        <taxon>Actinomadura</taxon>
    </lineage>
</organism>
<keyword evidence="1" id="KW-0812">Transmembrane</keyword>